<organism evidence="1 2">
    <name type="scientific">Mucilaginibacter celer</name>
    <dbReference type="NCBI Taxonomy" id="2305508"/>
    <lineage>
        <taxon>Bacteria</taxon>
        <taxon>Pseudomonadati</taxon>
        <taxon>Bacteroidota</taxon>
        <taxon>Sphingobacteriia</taxon>
        <taxon>Sphingobacteriales</taxon>
        <taxon>Sphingobacteriaceae</taxon>
        <taxon>Mucilaginibacter</taxon>
    </lineage>
</organism>
<sequence length="76" mass="8329">MRGYVNIPGSIYCRSCRICGARPVIALAGDVGYVIKCPNNDNHYQTKPGAIDINDWNAHNSVYDCNMNGKAALAFH</sequence>
<dbReference type="KEGG" id="muh:HYN43_014125"/>
<evidence type="ECO:0000313" key="2">
    <source>
        <dbReference type="Proteomes" id="UP000270046"/>
    </source>
</evidence>
<name>A0A494VZG2_9SPHI</name>
<dbReference type="Proteomes" id="UP000270046">
    <property type="component" value="Chromosome"/>
</dbReference>
<dbReference type="AlphaFoldDB" id="A0A494VZG2"/>
<gene>
    <name evidence="1" type="ORF">HYN43_014125</name>
</gene>
<protein>
    <submittedName>
        <fullName evidence="1">Uncharacterized protein</fullName>
    </submittedName>
</protein>
<keyword evidence="2" id="KW-1185">Reference proteome</keyword>
<dbReference type="RefSeq" id="WP_119409959.1">
    <property type="nucleotide sequence ID" value="NZ_CP032869.1"/>
</dbReference>
<proteinExistence type="predicted"/>
<evidence type="ECO:0000313" key="1">
    <source>
        <dbReference type="EMBL" id="AYL96362.1"/>
    </source>
</evidence>
<dbReference type="OrthoDB" id="797361at2"/>
<dbReference type="EMBL" id="CP032869">
    <property type="protein sequence ID" value="AYL96362.1"/>
    <property type="molecule type" value="Genomic_DNA"/>
</dbReference>
<accession>A0A494VZG2</accession>
<reference evidence="1 2" key="1">
    <citation type="submission" date="2018-10" db="EMBL/GenBank/DDBJ databases">
        <title>Genome sequencing of Mucilaginibacter sp. HYN0043.</title>
        <authorList>
            <person name="Kim M."/>
            <person name="Yi H."/>
        </authorList>
    </citation>
    <scope>NUCLEOTIDE SEQUENCE [LARGE SCALE GENOMIC DNA]</scope>
    <source>
        <strain evidence="1 2">HYN0043</strain>
    </source>
</reference>